<organism evidence="8 9">
    <name type="scientific">Paractinoplanes globisporus</name>
    <dbReference type="NCBI Taxonomy" id="113565"/>
    <lineage>
        <taxon>Bacteria</taxon>
        <taxon>Bacillati</taxon>
        <taxon>Actinomycetota</taxon>
        <taxon>Actinomycetes</taxon>
        <taxon>Micromonosporales</taxon>
        <taxon>Micromonosporaceae</taxon>
        <taxon>Paractinoplanes</taxon>
    </lineage>
</organism>
<feature type="transmembrane region" description="Helical" evidence="7">
    <location>
        <begin position="181"/>
        <end position="201"/>
    </location>
</feature>
<dbReference type="InterPro" id="IPR017039">
    <property type="entry name" value="Virul_fac_BrkB"/>
</dbReference>
<evidence type="ECO:0000313" key="9">
    <source>
        <dbReference type="Proteomes" id="UP001602245"/>
    </source>
</evidence>
<dbReference type="RefSeq" id="WP_020516089.1">
    <property type="nucleotide sequence ID" value="NZ_JBIAZU010000008.1"/>
</dbReference>
<sequence length="405" mass="43613">MDAERGLAALPGWLRPRAALVLASWFGKLLLRFLAGLFEIQIFDRAMGLAAQAFTSIFPLLIMFGTLIGAQRSTELADAIDLPESSKRLLTDALDEHGFGTFGVLSALIVLVSATGLARAMVRGYAAVWNVGKVKSGPAAALRWLLVVVLLSMFVILSRAIGQLADDSPMPFLTDTTTLFVADVAITTAVPALLLAGAVPFRRLLPGALAFGLIMLAVRPAGHIYLPRALRSSNAHYGTIGLAFTYIGWLYIISFCLLAATVIGRVLATEPGLIGRVIRGEAGLRTLSVVIRPGKFPAVRHRRVEDDGAEPDGDDRPDRVDPDVREIDHEGDTGQDDGDAPGPDLPEHEAGADDHENRAEDDVDPAERGQADVEQQVGPGSLERLGANERERSDREMRSAQEHQH</sequence>
<feature type="compositionally biased region" description="Basic and acidic residues" evidence="6">
    <location>
        <begin position="314"/>
        <end position="332"/>
    </location>
</feature>
<feature type="transmembrane region" description="Helical" evidence="7">
    <location>
        <begin position="99"/>
        <end position="120"/>
    </location>
</feature>
<evidence type="ECO:0000256" key="3">
    <source>
        <dbReference type="ARBA" id="ARBA00022692"/>
    </source>
</evidence>
<comment type="caution">
    <text evidence="8">The sequence shown here is derived from an EMBL/GenBank/DDBJ whole genome shotgun (WGS) entry which is preliminary data.</text>
</comment>
<feature type="transmembrane region" description="Helical" evidence="7">
    <location>
        <begin position="50"/>
        <end position="70"/>
    </location>
</feature>
<feature type="transmembrane region" description="Helical" evidence="7">
    <location>
        <begin position="141"/>
        <end position="161"/>
    </location>
</feature>
<keyword evidence="5 7" id="KW-0472">Membrane</keyword>
<dbReference type="Proteomes" id="UP001602245">
    <property type="component" value="Unassembled WGS sequence"/>
</dbReference>
<proteinExistence type="predicted"/>
<evidence type="ECO:0000256" key="7">
    <source>
        <dbReference type="SAM" id="Phobius"/>
    </source>
</evidence>
<feature type="compositionally biased region" description="Basic and acidic residues" evidence="6">
    <location>
        <begin position="386"/>
        <end position="405"/>
    </location>
</feature>
<gene>
    <name evidence="8" type="ORF">ACFY35_41195</name>
</gene>
<name>A0ABW6WTJ3_9ACTN</name>
<feature type="transmembrane region" description="Helical" evidence="7">
    <location>
        <begin position="20"/>
        <end position="38"/>
    </location>
</feature>
<evidence type="ECO:0000256" key="1">
    <source>
        <dbReference type="ARBA" id="ARBA00004651"/>
    </source>
</evidence>
<keyword evidence="9" id="KW-1185">Reference proteome</keyword>
<dbReference type="Pfam" id="PF03631">
    <property type="entry name" value="Virul_fac_BrkB"/>
    <property type="match status" value="1"/>
</dbReference>
<evidence type="ECO:0000256" key="4">
    <source>
        <dbReference type="ARBA" id="ARBA00022989"/>
    </source>
</evidence>
<keyword evidence="2" id="KW-1003">Cell membrane</keyword>
<keyword evidence="4 7" id="KW-1133">Transmembrane helix</keyword>
<evidence type="ECO:0000256" key="5">
    <source>
        <dbReference type="ARBA" id="ARBA00023136"/>
    </source>
</evidence>
<feature type="transmembrane region" description="Helical" evidence="7">
    <location>
        <begin position="208"/>
        <end position="226"/>
    </location>
</feature>
<keyword evidence="3 7" id="KW-0812">Transmembrane</keyword>
<reference evidence="8 9" key="1">
    <citation type="submission" date="2024-10" db="EMBL/GenBank/DDBJ databases">
        <title>The Natural Products Discovery Center: Release of the First 8490 Sequenced Strains for Exploring Actinobacteria Biosynthetic Diversity.</title>
        <authorList>
            <person name="Kalkreuter E."/>
            <person name="Kautsar S.A."/>
            <person name="Yang D."/>
            <person name="Bader C.D."/>
            <person name="Teijaro C.N."/>
            <person name="Fluegel L."/>
            <person name="Davis C.M."/>
            <person name="Simpson J.R."/>
            <person name="Lauterbach L."/>
            <person name="Steele A.D."/>
            <person name="Gui C."/>
            <person name="Meng S."/>
            <person name="Li G."/>
            <person name="Viehrig K."/>
            <person name="Ye F."/>
            <person name="Su P."/>
            <person name="Kiefer A.F."/>
            <person name="Nichols A."/>
            <person name="Cepeda A.J."/>
            <person name="Yan W."/>
            <person name="Fan B."/>
            <person name="Jiang Y."/>
            <person name="Adhikari A."/>
            <person name="Zheng C.-J."/>
            <person name="Schuster L."/>
            <person name="Cowan T.M."/>
            <person name="Smanski M.J."/>
            <person name="Chevrette M.G."/>
            <person name="De Carvalho L.P.S."/>
            <person name="Shen B."/>
        </authorList>
    </citation>
    <scope>NUCLEOTIDE SEQUENCE [LARGE SCALE GENOMIC DNA]</scope>
    <source>
        <strain evidence="8 9">NPDC000087</strain>
    </source>
</reference>
<feature type="compositionally biased region" description="Basic and acidic residues" evidence="6">
    <location>
        <begin position="345"/>
        <end position="371"/>
    </location>
</feature>
<evidence type="ECO:0000313" key="8">
    <source>
        <dbReference type="EMBL" id="MFF5295889.1"/>
    </source>
</evidence>
<evidence type="ECO:0000256" key="6">
    <source>
        <dbReference type="SAM" id="MobiDB-lite"/>
    </source>
</evidence>
<protein>
    <submittedName>
        <fullName evidence="8">YihY/virulence factor BrkB family protein</fullName>
    </submittedName>
</protein>
<feature type="region of interest" description="Disordered" evidence="6">
    <location>
        <begin position="301"/>
        <end position="405"/>
    </location>
</feature>
<dbReference type="EMBL" id="JBIAZU010000008">
    <property type="protein sequence ID" value="MFF5295889.1"/>
    <property type="molecule type" value="Genomic_DNA"/>
</dbReference>
<feature type="transmembrane region" description="Helical" evidence="7">
    <location>
        <begin position="246"/>
        <end position="268"/>
    </location>
</feature>
<comment type="subcellular location">
    <subcellularLocation>
        <location evidence="1">Cell membrane</location>
        <topology evidence="1">Multi-pass membrane protein</topology>
    </subcellularLocation>
</comment>
<evidence type="ECO:0000256" key="2">
    <source>
        <dbReference type="ARBA" id="ARBA00022475"/>
    </source>
</evidence>
<accession>A0ABW6WTJ3</accession>